<organism evidence="5 6">
    <name type="scientific">Ammonifex degensii (strain DSM 10501 / KC4)</name>
    <dbReference type="NCBI Taxonomy" id="429009"/>
    <lineage>
        <taxon>Bacteria</taxon>
        <taxon>Bacillati</taxon>
        <taxon>Bacillota</taxon>
        <taxon>Clostridia</taxon>
        <taxon>Thermoanaerobacterales</taxon>
        <taxon>Thermoanaerobacteraceae</taxon>
        <taxon>Ammonifex</taxon>
    </lineage>
</organism>
<dbReference type="eggNOG" id="COG0745">
    <property type="taxonomic scope" value="Bacteria"/>
</dbReference>
<dbReference type="EMBL" id="CP001785">
    <property type="protein sequence ID" value="ACX51886.1"/>
    <property type="molecule type" value="Genomic_DNA"/>
</dbReference>
<feature type="compositionally biased region" description="Basic and acidic residues" evidence="2">
    <location>
        <begin position="228"/>
        <end position="239"/>
    </location>
</feature>
<dbReference type="AlphaFoldDB" id="C9RCA9"/>
<dbReference type="Gene3D" id="3.30.70.270">
    <property type="match status" value="1"/>
</dbReference>
<accession>C9RCA9</accession>
<dbReference type="InterPro" id="IPR001789">
    <property type="entry name" value="Sig_transdc_resp-reg_receiver"/>
</dbReference>
<dbReference type="Proteomes" id="UP000002620">
    <property type="component" value="Chromosome"/>
</dbReference>
<dbReference type="InterPro" id="IPR000160">
    <property type="entry name" value="GGDEF_dom"/>
</dbReference>
<dbReference type="eggNOG" id="COG2199">
    <property type="taxonomic scope" value="Bacteria"/>
</dbReference>
<protein>
    <submittedName>
        <fullName evidence="5">Diguanylate cyclase</fullName>
    </submittedName>
</protein>
<feature type="compositionally biased region" description="Basic and acidic residues" evidence="2">
    <location>
        <begin position="167"/>
        <end position="178"/>
    </location>
</feature>
<comment type="caution">
    <text evidence="1">Lacks conserved residue(s) required for the propagation of feature annotation.</text>
</comment>
<dbReference type="PROSITE" id="PS50887">
    <property type="entry name" value="GGDEF"/>
    <property type="match status" value="1"/>
</dbReference>
<keyword evidence="6" id="KW-1185">Reference proteome</keyword>
<dbReference type="CDD" id="cd01949">
    <property type="entry name" value="GGDEF"/>
    <property type="match status" value="1"/>
</dbReference>
<dbReference type="GO" id="GO:1902201">
    <property type="term" value="P:negative regulation of bacterial-type flagellum-dependent cell motility"/>
    <property type="evidence" value="ECO:0007669"/>
    <property type="project" value="TreeGrafter"/>
</dbReference>
<dbReference type="SUPFAM" id="SSF55073">
    <property type="entry name" value="Nucleotide cyclase"/>
    <property type="match status" value="1"/>
</dbReference>
<sequence>MRVLLATGIEELDEGVAALLAGRGGFEVAGECYYREGLTLLLREKGADAVVLSPRLPGQVGLPELVKELRMAGVRVVLLPGSREDGEAVELARKAVALGVYDIVWDPVKPQKVVYRLENPAGLKDAGVEPDFGAVEYEPPPAPVREDKEEKKASLLKRLFPFRRARKSGEESSHGREKTRSRRGKKREAEVSSPVPVDAGDARETVSTPLQEGARPGAGGEGVAPPRQEGERPVSRTREGGGVLVLAPPEVAARLARAGFRVVSDPRDAGACVCAPDKVPFAPEGVPVLVLKTGRLSDLLAASQKPSARPVDPDRLEEELRAALGGTPSPGPAPGEVPGGARVSPDGAPPSGPAPERAPGVGPAGARDPLTGLHTRDLLASLVPGEVCSVVFVDLDGFKRVNDTYGHDEGDRVLALFGECLRRRLRERDLAVRWGGDEFVLVLPDTHPGAAERVVEDLRREWERVRPYPVGFSAGTAAVRGSLEEAVREADRRMYAEKAARKAREEALGAARPRLAVLPGRKGEDGFTLPEHGVVYVVCPGEPPAAGRLAASLAGQAEGAALVCASPTSTAALALGMRPEDLVTRDWRVPGSDAPVTFGGVVVWPVDPAKFLDVRDALPNALVSQVRHRFRLVVVDCGGDLGVAAGAPRDAVVLALKTGRPAADWALDQWLKSYGANAVVLTAGQAVALEGHSGGFVGHVQGRPHV</sequence>
<dbReference type="SMART" id="SM00267">
    <property type="entry name" value="GGDEF"/>
    <property type="match status" value="1"/>
</dbReference>
<feature type="region of interest" description="Disordered" evidence="2">
    <location>
        <begin position="131"/>
        <end position="151"/>
    </location>
</feature>
<feature type="domain" description="GGDEF" evidence="4">
    <location>
        <begin position="386"/>
        <end position="510"/>
    </location>
</feature>
<dbReference type="PANTHER" id="PTHR45138:SF9">
    <property type="entry name" value="DIGUANYLATE CYCLASE DGCM-RELATED"/>
    <property type="match status" value="1"/>
</dbReference>
<dbReference type="InterPro" id="IPR050469">
    <property type="entry name" value="Diguanylate_Cyclase"/>
</dbReference>
<dbReference type="PANTHER" id="PTHR45138">
    <property type="entry name" value="REGULATORY COMPONENTS OF SENSORY TRANSDUCTION SYSTEM"/>
    <property type="match status" value="1"/>
</dbReference>
<evidence type="ECO:0000313" key="5">
    <source>
        <dbReference type="EMBL" id="ACX51886.1"/>
    </source>
</evidence>
<dbReference type="InterPro" id="IPR029787">
    <property type="entry name" value="Nucleotide_cyclase"/>
</dbReference>
<proteinExistence type="predicted"/>
<feature type="region of interest" description="Disordered" evidence="2">
    <location>
        <begin position="164"/>
        <end position="242"/>
    </location>
</feature>
<dbReference type="InterPro" id="IPR043128">
    <property type="entry name" value="Rev_trsase/Diguanyl_cyclase"/>
</dbReference>
<dbReference type="Gene3D" id="3.40.50.2300">
    <property type="match status" value="1"/>
</dbReference>
<evidence type="ECO:0000256" key="2">
    <source>
        <dbReference type="SAM" id="MobiDB-lite"/>
    </source>
</evidence>
<feature type="domain" description="Response regulatory" evidence="3">
    <location>
        <begin position="2"/>
        <end position="121"/>
    </location>
</feature>
<reference evidence="5 6" key="1">
    <citation type="submission" date="2009-10" db="EMBL/GenBank/DDBJ databases">
        <title>Complete sequence of chromosome of Ammonifex degensii KC4.</title>
        <authorList>
            <consortium name="US DOE Joint Genome Institute"/>
            <person name="Kerfeld C."/>
            <person name="Goodner B."/>
            <person name="Huber H."/>
            <person name="Stetter K."/>
            <person name="Lucas S."/>
            <person name="Copeland A."/>
            <person name="Lapidus A."/>
            <person name="Glavina del Rio T."/>
            <person name="Dalin E."/>
            <person name="Tice H."/>
            <person name="Bruce D."/>
            <person name="Goodwin L."/>
            <person name="Pitluck S."/>
            <person name="Saunders E."/>
            <person name="Brettin T."/>
            <person name="Detter J.C."/>
            <person name="Han C."/>
            <person name="Larimer F."/>
            <person name="Land M."/>
            <person name="Hauser L."/>
            <person name="Kyrpides N."/>
            <person name="Ovchinnikova G."/>
            <person name="Richardson P."/>
        </authorList>
    </citation>
    <scope>NUCLEOTIDE SEQUENCE [LARGE SCALE GENOMIC DNA]</scope>
    <source>
        <strain evidence="6">DSM 10501 / KC4</strain>
    </source>
</reference>
<dbReference type="GO" id="GO:0000160">
    <property type="term" value="P:phosphorelay signal transduction system"/>
    <property type="evidence" value="ECO:0007669"/>
    <property type="project" value="InterPro"/>
</dbReference>
<evidence type="ECO:0000259" key="4">
    <source>
        <dbReference type="PROSITE" id="PS50887"/>
    </source>
</evidence>
<feature type="compositionally biased region" description="Low complexity" evidence="2">
    <location>
        <begin position="336"/>
        <end position="346"/>
    </location>
</feature>
<dbReference type="GO" id="GO:0052621">
    <property type="term" value="F:diguanylate cyclase activity"/>
    <property type="evidence" value="ECO:0007669"/>
    <property type="project" value="TreeGrafter"/>
</dbReference>
<dbReference type="HOGENOM" id="CLU_390651_0_0_9"/>
<evidence type="ECO:0000259" key="3">
    <source>
        <dbReference type="PROSITE" id="PS50110"/>
    </source>
</evidence>
<feature type="region of interest" description="Disordered" evidence="2">
    <location>
        <begin position="323"/>
        <end position="369"/>
    </location>
</feature>
<gene>
    <name evidence="5" type="ordered locus">Adeg_0740</name>
</gene>
<name>C9RCA9_AMMDK</name>
<evidence type="ECO:0000313" key="6">
    <source>
        <dbReference type="Proteomes" id="UP000002620"/>
    </source>
</evidence>
<dbReference type="KEGG" id="adg:Adeg_0740"/>
<dbReference type="PROSITE" id="PS50110">
    <property type="entry name" value="RESPONSE_REGULATORY"/>
    <property type="match status" value="1"/>
</dbReference>
<dbReference type="STRING" id="429009.Adeg_0740"/>
<dbReference type="GO" id="GO:0005886">
    <property type="term" value="C:plasma membrane"/>
    <property type="evidence" value="ECO:0007669"/>
    <property type="project" value="TreeGrafter"/>
</dbReference>
<evidence type="ECO:0000256" key="1">
    <source>
        <dbReference type="PROSITE-ProRule" id="PRU00169"/>
    </source>
</evidence>
<dbReference type="GO" id="GO:0043709">
    <property type="term" value="P:cell adhesion involved in single-species biofilm formation"/>
    <property type="evidence" value="ECO:0007669"/>
    <property type="project" value="TreeGrafter"/>
</dbReference>
<dbReference type="NCBIfam" id="TIGR00254">
    <property type="entry name" value="GGDEF"/>
    <property type="match status" value="1"/>
</dbReference>
<dbReference type="Pfam" id="PF00990">
    <property type="entry name" value="GGDEF"/>
    <property type="match status" value="1"/>
</dbReference>